<dbReference type="RefSeq" id="WP_169189457.1">
    <property type="nucleotide sequence ID" value="NZ_JABBPK010000001.1"/>
</dbReference>
<evidence type="ECO:0000313" key="2">
    <source>
        <dbReference type="Proteomes" id="UP000588491"/>
    </source>
</evidence>
<organism evidence="1 2">
    <name type="scientific">Niallia alba</name>
    <dbReference type="NCBI Taxonomy" id="2729105"/>
    <lineage>
        <taxon>Bacteria</taxon>
        <taxon>Bacillati</taxon>
        <taxon>Bacillota</taxon>
        <taxon>Bacilli</taxon>
        <taxon>Bacillales</taxon>
        <taxon>Bacillaceae</taxon>
        <taxon>Niallia</taxon>
    </lineage>
</organism>
<dbReference type="Gene3D" id="3.30.70.2970">
    <property type="entry name" value="Protein of unknown function (DUF541), domain 2"/>
    <property type="match status" value="1"/>
</dbReference>
<name>A0A7Y0PPY0_9BACI</name>
<gene>
    <name evidence="1" type="ORF">HHU08_23495</name>
</gene>
<dbReference type="GO" id="GO:0006974">
    <property type="term" value="P:DNA damage response"/>
    <property type="evidence" value="ECO:0007669"/>
    <property type="project" value="TreeGrafter"/>
</dbReference>
<comment type="caution">
    <text evidence="1">The sequence shown here is derived from an EMBL/GenBank/DDBJ whole genome shotgun (WGS) entry which is preliminary data.</text>
</comment>
<reference evidence="1 2" key="1">
    <citation type="submission" date="2020-04" db="EMBL/GenBank/DDBJ databases">
        <title>Bacillus sp. UniB3 isolated from commercial digestive syrup.</title>
        <authorList>
            <person name="Thorat V."/>
            <person name="Kirdat K."/>
            <person name="Tiwarekar B."/>
            <person name="Yadav A."/>
        </authorList>
    </citation>
    <scope>NUCLEOTIDE SEQUENCE [LARGE SCALE GENOMIC DNA]</scope>
    <source>
        <strain evidence="1 2">UniB3</strain>
    </source>
</reference>
<dbReference type="AlphaFoldDB" id="A0A7Y0PPY0"/>
<dbReference type="Pfam" id="PF04402">
    <property type="entry name" value="SIMPL"/>
    <property type="match status" value="1"/>
</dbReference>
<accession>A0A7Y0PPY0</accession>
<protein>
    <submittedName>
        <fullName evidence="1">SIMPL domain-containing protein</fullName>
    </submittedName>
</protein>
<dbReference type="PANTHER" id="PTHR34387">
    <property type="entry name" value="SLR1258 PROTEIN"/>
    <property type="match status" value="1"/>
</dbReference>
<sequence>MYPSSSLSYTHVPSKRSLTVYGNSTLSIEPNICKITLGINTESKNVTTAQQENASTHQQVVTSILGLGVPSANIQTIDYTIFPQYDYVENKQVFKSYKVTHLLSILVETIQLAGTVIDTAVQNGANQVTSIHFDVSNRSDHYEQALQKAIKDSLSKAKAIAETLRITIDPIPVKVLEIPSGSNVPIPLAKVSFAEVGGVSTNLEPGQLMIEAKVEAKFSY</sequence>
<dbReference type="Proteomes" id="UP000588491">
    <property type="component" value="Unassembled WGS sequence"/>
</dbReference>
<dbReference type="EMBL" id="JABBPK010000001">
    <property type="protein sequence ID" value="NMO79891.1"/>
    <property type="molecule type" value="Genomic_DNA"/>
</dbReference>
<dbReference type="Gene3D" id="3.30.110.170">
    <property type="entry name" value="Protein of unknown function (DUF541), domain 1"/>
    <property type="match status" value="1"/>
</dbReference>
<dbReference type="InterPro" id="IPR052022">
    <property type="entry name" value="26kDa_periplasmic_antigen"/>
</dbReference>
<evidence type="ECO:0000313" key="1">
    <source>
        <dbReference type="EMBL" id="NMO79891.1"/>
    </source>
</evidence>
<proteinExistence type="predicted"/>
<dbReference type="PANTHER" id="PTHR34387:SF1">
    <property type="entry name" value="PERIPLASMIC IMMUNOGENIC PROTEIN"/>
    <property type="match status" value="1"/>
</dbReference>
<keyword evidence="2" id="KW-1185">Reference proteome</keyword>
<dbReference type="InterPro" id="IPR007497">
    <property type="entry name" value="SIMPL/DUF541"/>
</dbReference>